<dbReference type="InterPro" id="IPR019004">
    <property type="entry name" value="YqeY/Aim41"/>
</dbReference>
<protein>
    <recommendedName>
        <fullName evidence="1">Altered inheritance of mitochondria protein 41</fullName>
    </recommendedName>
</protein>
<dbReference type="STRING" id="436010.A0A167V0I4"/>
<keyword evidence="1" id="KW-0496">Mitochondrion</keyword>
<feature type="non-terminal residue" evidence="2">
    <location>
        <position position="1"/>
    </location>
</feature>
<reference evidence="2 3" key="1">
    <citation type="journal article" date="2016" name="Mol. Biol. Evol.">
        <title>Comparative Genomics of Early-Diverging Mushroom-Forming Fungi Provides Insights into the Origins of Lignocellulose Decay Capabilities.</title>
        <authorList>
            <person name="Nagy L.G."/>
            <person name="Riley R."/>
            <person name="Tritt A."/>
            <person name="Adam C."/>
            <person name="Daum C."/>
            <person name="Floudas D."/>
            <person name="Sun H."/>
            <person name="Yadav J.S."/>
            <person name="Pangilinan J."/>
            <person name="Larsson K.H."/>
            <person name="Matsuura K."/>
            <person name="Barry K."/>
            <person name="Labutti K."/>
            <person name="Kuo R."/>
            <person name="Ohm R.A."/>
            <person name="Bhattacharya S.S."/>
            <person name="Shirouzu T."/>
            <person name="Yoshinaga Y."/>
            <person name="Martin F.M."/>
            <person name="Grigoriev I.V."/>
            <person name="Hibbett D.S."/>
        </authorList>
    </citation>
    <scope>NUCLEOTIDE SEQUENCE [LARGE SCALE GENOMIC DNA]</scope>
    <source>
        <strain evidence="2 3">CBS 109695</strain>
    </source>
</reference>
<dbReference type="Gene3D" id="1.10.1510.10">
    <property type="entry name" value="Uncharacterised protein YqeY/AIM41 PF09424, N-terminal domain"/>
    <property type="match status" value="1"/>
</dbReference>
<dbReference type="SUPFAM" id="SSF89095">
    <property type="entry name" value="GatB/YqeY motif"/>
    <property type="match status" value="1"/>
</dbReference>
<accession>A0A167V0I4</accession>
<dbReference type="PANTHER" id="PTHR28055">
    <property type="entry name" value="ALTERED INHERITANCE OF MITOCHONDRIA PROTEIN 41, MITOCHONDRIAL"/>
    <property type="match status" value="1"/>
</dbReference>
<evidence type="ECO:0000256" key="1">
    <source>
        <dbReference type="RuleBase" id="RU365099"/>
    </source>
</evidence>
<keyword evidence="3" id="KW-1185">Reference proteome</keyword>
<organism evidence="2 3">
    <name type="scientific">Athelia psychrophila</name>
    <dbReference type="NCBI Taxonomy" id="1759441"/>
    <lineage>
        <taxon>Eukaryota</taxon>
        <taxon>Fungi</taxon>
        <taxon>Dikarya</taxon>
        <taxon>Basidiomycota</taxon>
        <taxon>Agaricomycotina</taxon>
        <taxon>Agaricomycetes</taxon>
        <taxon>Agaricomycetidae</taxon>
        <taxon>Atheliales</taxon>
        <taxon>Atheliaceae</taxon>
        <taxon>Athelia</taxon>
    </lineage>
</organism>
<sequence length="179" mass="19495">MLRTPLRLLRPRLVQPRFYSTEVHSSDDIRVRLMSEVKSALKSKDTVKSTTLRSVLSEVYAADKSASPKISSSSIIAILRKAAARRADAAAQYTAASRPDLAETEIREAAVLGALLPPLLPEANVDVVLAEVMKSDEMKGVEGKRALGMMLKGFYARVEKGNADSELVKRKAEALLAQS</sequence>
<dbReference type="InterPro" id="IPR003789">
    <property type="entry name" value="Asn/Gln_tRNA_amidoTrase-B-like"/>
</dbReference>
<dbReference type="Proteomes" id="UP000076532">
    <property type="component" value="Unassembled WGS sequence"/>
</dbReference>
<dbReference type="GO" id="GO:0005739">
    <property type="term" value="C:mitochondrion"/>
    <property type="evidence" value="ECO:0007669"/>
    <property type="project" value="UniProtKB-SubCell"/>
</dbReference>
<dbReference type="InterPro" id="IPR042184">
    <property type="entry name" value="YqeY/Aim41_N"/>
</dbReference>
<dbReference type="OrthoDB" id="538640at2759"/>
<name>A0A167V0I4_9AGAM</name>
<comment type="subcellular location">
    <subcellularLocation>
        <location evidence="1">Mitochondrion</location>
    </subcellularLocation>
</comment>
<dbReference type="GO" id="GO:0016884">
    <property type="term" value="F:carbon-nitrogen ligase activity, with glutamine as amido-N-donor"/>
    <property type="evidence" value="ECO:0007669"/>
    <property type="project" value="UniProtKB-UniRule"/>
</dbReference>
<proteinExistence type="inferred from homology"/>
<evidence type="ECO:0000313" key="2">
    <source>
        <dbReference type="EMBL" id="KZP04509.1"/>
    </source>
</evidence>
<dbReference type="Pfam" id="PF09424">
    <property type="entry name" value="YqeY"/>
    <property type="match status" value="1"/>
</dbReference>
<gene>
    <name evidence="1" type="primary">AIM41</name>
    <name evidence="2" type="ORF">FIBSPDRAFT_878449</name>
</gene>
<comment type="similarity">
    <text evidence="1">Belongs to the AIM41 family.</text>
</comment>
<evidence type="ECO:0000313" key="3">
    <source>
        <dbReference type="Proteomes" id="UP000076532"/>
    </source>
</evidence>
<dbReference type="AlphaFoldDB" id="A0A167V0I4"/>
<dbReference type="PANTHER" id="PTHR28055:SF1">
    <property type="entry name" value="ALTERED INHERITANCE OF MITOCHONDRIA PROTEIN 41, MITOCHONDRIAL"/>
    <property type="match status" value="1"/>
</dbReference>
<dbReference type="EMBL" id="KV417916">
    <property type="protein sequence ID" value="KZP04509.1"/>
    <property type="molecule type" value="Genomic_DNA"/>
</dbReference>